<gene>
    <name evidence="2" type="ORF">B1199_02320</name>
</gene>
<comment type="caution">
    <text evidence="2">The sequence shown here is derived from an EMBL/GenBank/DDBJ whole genome shotgun (WGS) entry which is preliminary data.</text>
</comment>
<dbReference type="GO" id="GO:0070475">
    <property type="term" value="P:rRNA base methylation"/>
    <property type="evidence" value="ECO:0007669"/>
    <property type="project" value="InterPro"/>
</dbReference>
<dbReference type="Pfam" id="PF10354">
    <property type="entry name" value="BMT5-like"/>
    <property type="match status" value="1"/>
</dbReference>
<sequence length="269" mass="31259">MIINPAWRILTIGDGDLSFSASVWQHQKPAHLSATVLDSADELCAKYRHNQLAFLQQQSVNVCTGFDITDPTSWGEINNYQFDLVIFQFPLVPNFTDASDYQRYCQHISVNTLNRILLRQYLTHCFSQFLDPDGANLAVITSKDVKPYLHWQIDTTLTQQSGIYYIGKKQFEINQFPGYQIRNVDRDKHVKDTQGWSYFFSTYPEHSIKSDLELPINYQSGCPLCRVKHLSTTDEQTAHTHSKRHQDMLHYEQQWQWALHHHPAIKLGS</sequence>
<proteinExistence type="predicted"/>
<evidence type="ECO:0000313" key="2">
    <source>
        <dbReference type="EMBL" id="OUL59134.1"/>
    </source>
</evidence>
<dbReference type="OrthoDB" id="6116173at2"/>
<dbReference type="InterPro" id="IPR019446">
    <property type="entry name" value="BMT5-like"/>
</dbReference>
<dbReference type="RefSeq" id="WP_086742529.1">
    <property type="nucleotide sequence ID" value="NZ_MWPV01000001.1"/>
</dbReference>
<accession>A0A244CU69</accession>
<dbReference type="Proteomes" id="UP000194841">
    <property type="component" value="Unassembled WGS sequence"/>
</dbReference>
<protein>
    <recommendedName>
        <fullName evidence="1">25S rRNA (uridine-N(3))-methyltransferase BMT5-like domain-containing protein</fullName>
    </recommendedName>
</protein>
<dbReference type="EMBL" id="MWPV01000001">
    <property type="protein sequence ID" value="OUL59134.1"/>
    <property type="molecule type" value="Genomic_DNA"/>
</dbReference>
<reference evidence="2 3" key="1">
    <citation type="submission" date="2017-02" db="EMBL/GenBank/DDBJ databases">
        <title>Pseudoalteromonas ulvae TC14 Genome.</title>
        <authorList>
            <person name="Molmeret M."/>
        </authorList>
    </citation>
    <scope>NUCLEOTIDE SEQUENCE [LARGE SCALE GENOMIC DNA]</scope>
    <source>
        <strain evidence="2">TC14</strain>
    </source>
</reference>
<feature type="domain" description="25S rRNA (uridine-N(3))-methyltransferase BMT5-like" evidence="1">
    <location>
        <begin position="10"/>
        <end position="182"/>
    </location>
</feature>
<organism evidence="2 3">
    <name type="scientific">Pseudoalteromonas ulvae</name>
    <dbReference type="NCBI Taxonomy" id="107327"/>
    <lineage>
        <taxon>Bacteria</taxon>
        <taxon>Pseudomonadati</taxon>
        <taxon>Pseudomonadota</taxon>
        <taxon>Gammaproteobacteria</taxon>
        <taxon>Alteromonadales</taxon>
        <taxon>Pseudoalteromonadaceae</taxon>
        <taxon>Pseudoalteromonas</taxon>
    </lineage>
</organism>
<dbReference type="AlphaFoldDB" id="A0A244CU69"/>
<name>A0A244CU69_PSEDV</name>
<dbReference type="GO" id="GO:0070042">
    <property type="term" value="F:rRNA (uridine-N3-)-methyltransferase activity"/>
    <property type="evidence" value="ECO:0007669"/>
    <property type="project" value="InterPro"/>
</dbReference>
<evidence type="ECO:0000259" key="1">
    <source>
        <dbReference type="Pfam" id="PF10354"/>
    </source>
</evidence>
<evidence type="ECO:0000313" key="3">
    <source>
        <dbReference type="Proteomes" id="UP000194841"/>
    </source>
</evidence>
<keyword evidence="3" id="KW-1185">Reference proteome</keyword>